<dbReference type="AlphaFoldDB" id="A0A392UHB2"/>
<dbReference type="Proteomes" id="UP000265520">
    <property type="component" value="Unassembled WGS sequence"/>
</dbReference>
<evidence type="ECO:0000313" key="2">
    <source>
        <dbReference type="EMBL" id="MCI72054.1"/>
    </source>
</evidence>
<evidence type="ECO:0000313" key="3">
    <source>
        <dbReference type="Proteomes" id="UP000265520"/>
    </source>
</evidence>
<proteinExistence type="predicted"/>
<feature type="compositionally biased region" description="Polar residues" evidence="1">
    <location>
        <begin position="11"/>
        <end position="20"/>
    </location>
</feature>
<dbReference type="EMBL" id="LXQA010809567">
    <property type="protein sequence ID" value="MCI72054.1"/>
    <property type="molecule type" value="Genomic_DNA"/>
</dbReference>
<feature type="region of interest" description="Disordered" evidence="1">
    <location>
        <begin position="1"/>
        <end position="33"/>
    </location>
</feature>
<protein>
    <submittedName>
        <fullName evidence="2">Uncharacterized protein</fullName>
    </submittedName>
</protein>
<reference evidence="2 3" key="1">
    <citation type="journal article" date="2018" name="Front. Plant Sci.">
        <title>Red Clover (Trifolium pratense) and Zigzag Clover (T. medium) - A Picture of Genomic Similarities and Differences.</title>
        <authorList>
            <person name="Dluhosova J."/>
            <person name="Istvanek J."/>
            <person name="Nedelnik J."/>
            <person name="Repkova J."/>
        </authorList>
    </citation>
    <scope>NUCLEOTIDE SEQUENCE [LARGE SCALE GENOMIC DNA]</scope>
    <source>
        <strain evidence="3">cv. 10/8</strain>
        <tissue evidence="2">Leaf</tissue>
    </source>
</reference>
<name>A0A392UHB2_9FABA</name>
<accession>A0A392UHB2</accession>
<feature type="non-terminal residue" evidence="2">
    <location>
        <position position="33"/>
    </location>
</feature>
<keyword evidence="3" id="KW-1185">Reference proteome</keyword>
<comment type="caution">
    <text evidence="2">The sequence shown here is derived from an EMBL/GenBank/DDBJ whole genome shotgun (WGS) entry which is preliminary data.</text>
</comment>
<evidence type="ECO:0000256" key="1">
    <source>
        <dbReference type="SAM" id="MobiDB-lite"/>
    </source>
</evidence>
<sequence>MTDAEYEVEWQKNNPENTATSDHEMEALFHYPP</sequence>
<organism evidence="2 3">
    <name type="scientific">Trifolium medium</name>
    <dbReference type="NCBI Taxonomy" id="97028"/>
    <lineage>
        <taxon>Eukaryota</taxon>
        <taxon>Viridiplantae</taxon>
        <taxon>Streptophyta</taxon>
        <taxon>Embryophyta</taxon>
        <taxon>Tracheophyta</taxon>
        <taxon>Spermatophyta</taxon>
        <taxon>Magnoliopsida</taxon>
        <taxon>eudicotyledons</taxon>
        <taxon>Gunneridae</taxon>
        <taxon>Pentapetalae</taxon>
        <taxon>rosids</taxon>
        <taxon>fabids</taxon>
        <taxon>Fabales</taxon>
        <taxon>Fabaceae</taxon>
        <taxon>Papilionoideae</taxon>
        <taxon>50 kb inversion clade</taxon>
        <taxon>NPAAA clade</taxon>
        <taxon>Hologalegina</taxon>
        <taxon>IRL clade</taxon>
        <taxon>Trifolieae</taxon>
        <taxon>Trifolium</taxon>
    </lineage>
</organism>